<dbReference type="Proteomes" id="UP000063429">
    <property type="component" value="Chromosome"/>
</dbReference>
<dbReference type="Pfam" id="PF06551">
    <property type="entry name" value="DUF1120"/>
    <property type="match status" value="1"/>
</dbReference>
<sequence>MLSTNAHAADTAELVVKGTIRPSACLASFPGNSVIDFGTIKSDPQLKERFKDLPSQRIDMRISCDGPTKIAVKAIDNREATREKDIPGIDAGDHFGLGLYRGKSIGGYVVRFGTAVADGQSVGILGRPNGSAAWSSSTLRNLRQDGSQVSFGAGSTPVAFSELVAGLDISAKLSRVAYQLLADDIQLDGSISIEMLYL</sequence>
<keyword evidence="2" id="KW-1185">Reference proteome</keyword>
<evidence type="ECO:0000313" key="1">
    <source>
        <dbReference type="EMBL" id="AKZ62323.1"/>
    </source>
</evidence>
<gene>
    <name evidence="1" type="ORF">F506_06265</name>
</gene>
<accession>A0ABM5UYF1</accession>
<dbReference type="InterPro" id="IPR010546">
    <property type="entry name" value="DUF1120"/>
</dbReference>
<organism evidence="1 2">
    <name type="scientific">Herbaspirillum hiltneri N3</name>
    <dbReference type="NCBI Taxonomy" id="1262470"/>
    <lineage>
        <taxon>Bacteria</taxon>
        <taxon>Pseudomonadati</taxon>
        <taxon>Pseudomonadota</taxon>
        <taxon>Betaproteobacteria</taxon>
        <taxon>Burkholderiales</taxon>
        <taxon>Oxalobacteraceae</taxon>
        <taxon>Herbaspirillum</taxon>
    </lineage>
</organism>
<protein>
    <recommendedName>
        <fullName evidence="3">DUF1120 domain-containing protein</fullName>
    </recommendedName>
</protein>
<proteinExistence type="predicted"/>
<dbReference type="EMBL" id="CP011409">
    <property type="protein sequence ID" value="AKZ62323.1"/>
    <property type="molecule type" value="Genomic_DNA"/>
</dbReference>
<name>A0ABM5UYF1_9BURK</name>
<reference evidence="2" key="1">
    <citation type="journal article" date="2015" name="Genome Announc.">
        <title>Complete Genome Sequence of Herbaspirillum hiltneri N3 (DSM 17495), Isolated from Surface-Sterilized Wheat Roots.</title>
        <authorList>
            <person name="Guizelini D."/>
            <person name="Saizaki P.M."/>
            <person name="Coimbra N.A."/>
            <person name="Weiss V.A."/>
            <person name="Faoro H."/>
            <person name="Sfeir M.Z."/>
            <person name="Baura V.A."/>
            <person name="Monteiro R.A."/>
            <person name="Chubatsu L.S."/>
            <person name="Souza E.M."/>
            <person name="Cruz L.M."/>
            <person name="Pedrosa F.O."/>
            <person name="Raittz R.T."/>
            <person name="Marchaukoski J.N."/>
            <person name="Steffens M.B."/>
        </authorList>
    </citation>
    <scope>NUCLEOTIDE SEQUENCE [LARGE SCALE GENOMIC DNA]</scope>
    <source>
        <strain evidence="2">N3</strain>
    </source>
</reference>
<evidence type="ECO:0000313" key="2">
    <source>
        <dbReference type="Proteomes" id="UP000063429"/>
    </source>
</evidence>
<evidence type="ECO:0008006" key="3">
    <source>
        <dbReference type="Google" id="ProtNLM"/>
    </source>
</evidence>